<accession>A0ABQ3XHA9</accession>
<sequence length="134" mass="13837">MVPAIAGRSRPLGVLVGRRLEYVQLGFSIALGFTGGCRVLIETVTHLDGPGGRTDVEPGDNPDDIMATLLGETVRSAGSGADGELCIDFGSGARLVVDVDPEAESWAVVGPDGYLVVCLAHGELASWGEALRSS</sequence>
<gene>
    <name evidence="1" type="ORF">Aco03nite_062630</name>
</gene>
<comment type="caution">
    <text evidence="1">The sequence shown here is derived from an EMBL/GenBank/DDBJ whole genome shotgun (WGS) entry which is preliminary data.</text>
</comment>
<evidence type="ECO:0000313" key="1">
    <source>
        <dbReference type="EMBL" id="GID57859.1"/>
    </source>
</evidence>
<dbReference type="InterPro" id="IPR046179">
    <property type="entry name" value="DUF6188"/>
</dbReference>
<keyword evidence="2" id="KW-1185">Reference proteome</keyword>
<name>A0ABQ3XHA9_9ACTN</name>
<evidence type="ECO:0000313" key="2">
    <source>
        <dbReference type="Proteomes" id="UP000612282"/>
    </source>
</evidence>
<proteinExistence type="predicted"/>
<organism evidence="1 2">
    <name type="scientific">Actinoplanes couchii</name>
    <dbReference type="NCBI Taxonomy" id="403638"/>
    <lineage>
        <taxon>Bacteria</taxon>
        <taxon>Bacillati</taxon>
        <taxon>Actinomycetota</taxon>
        <taxon>Actinomycetes</taxon>
        <taxon>Micromonosporales</taxon>
        <taxon>Micromonosporaceae</taxon>
        <taxon>Actinoplanes</taxon>
    </lineage>
</organism>
<dbReference type="RefSeq" id="WP_203801206.1">
    <property type="nucleotide sequence ID" value="NZ_BAAAQE010000099.1"/>
</dbReference>
<dbReference type="EMBL" id="BOMG01000077">
    <property type="protein sequence ID" value="GID57859.1"/>
    <property type="molecule type" value="Genomic_DNA"/>
</dbReference>
<protein>
    <submittedName>
        <fullName evidence="1">Uncharacterized protein</fullName>
    </submittedName>
</protein>
<reference evidence="1 2" key="1">
    <citation type="submission" date="2021-01" db="EMBL/GenBank/DDBJ databases">
        <title>Whole genome shotgun sequence of Actinoplanes couchii NBRC 106145.</title>
        <authorList>
            <person name="Komaki H."/>
            <person name="Tamura T."/>
        </authorList>
    </citation>
    <scope>NUCLEOTIDE SEQUENCE [LARGE SCALE GENOMIC DNA]</scope>
    <source>
        <strain evidence="1 2">NBRC 106145</strain>
    </source>
</reference>
<dbReference type="Proteomes" id="UP000612282">
    <property type="component" value="Unassembled WGS sequence"/>
</dbReference>
<dbReference type="Pfam" id="PF19686">
    <property type="entry name" value="DUF6188"/>
    <property type="match status" value="1"/>
</dbReference>